<keyword evidence="3" id="KW-1185">Reference proteome</keyword>
<gene>
    <name evidence="2" type="ORF">GCM10017786_35560</name>
</gene>
<evidence type="ECO:0000313" key="3">
    <source>
        <dbReference type="Proteomes" id="UP000605897"/>
    </source>
</evidence>
<feature type="compositionally biased region" description="Gly residues" evidence="1">
    <location>
        <begin position="78"/>
        <end position="89"/>
    </location>
</feature>
<organism evidence="2 3">
    <name type="scientific">Amycolatopsis deserti</name>
    <dbReference type="NCBI Taxonomy" id="185696"/>
    <lineage>
        <taxon>Bacteria</taxon>
        <taxon>Bacillati</taxon>
        <taxon>Actinomycetota</taxon>
        <taxon>Actinomycetes</taxon>
        <taxon>Pseudonocardiales</taxon>
        <taxon>Pseudonocardiaceae</taxon>
        <taxon>Amycolatopsis</taxon>
    </lineage>
</organism>
<comment type="caution">
    <text evidence="2">The sequence shown here is derived from an EMBL/GenBank/DDBJ whole genome shotgun (WGS) entry which is preliminary data.</text>
</comment>
<proteinExistence type="predicted"/>
<feature type="region of interest" description="Disordered" evidence="1">
    <location>
        <begin position="65"/>
        <end position="108"/>
    </location>
</feature>
<evidence type="ECO:0000313" key="2">
    <source>
        <dbReference type="EMBL" id="GHE99309.1"/>
    </source>
</evidence>
<dbReference type="EMBL" id="BNAU01000003">
    <property type="protein sequence ID" value="GHE99309.1"/>
    <property type="molecule type" value="Genomic_DNA"/>
</dbReference>
<evidence type="ECO:0000256" key="1">
    <source>
        <dbReference type="SAM" id="MobiDB-lite"/>
    </source>
</evidence>
<reference evidence="3" key="1">
    <citation type="journal article" date="2019" name="Int. J. Syst. Evol. Microbiol.">
        <title>The Global Catalogue of Microorganisms (GCM) 10K type strain sequencing project: providing services to taxonomists for standard genome sequencing and annotation.</title>
        <authorList>
            <consortium name="The Broad Institute Genomics Platform"/>
            <consortium name="The Broad Institute Genome Sequencing Center for Infectious Disease"/>
            <person name="Wu L."/>
            <person name="Ma J."/>
        </authorList>
    </citation>
    <scope>NUCLEOTIDE SEQUENCE [LARGE SCALE GENOMIC DNA]</scope>
    <source>
        <strain evidence="3">CGMCC 4.7677</strain>
    </source>
</reference>
<dbReference type="Proteomes" id="UP000605897">
    <property type="component" value="Unassembled WGS sequence"/>
</dbReference>
<name>A0ABQ3IZE9_9PSEU</name>
<accession>A0ABQ3IZE9</accession>
<protein>
    <submittedName>
        <fullName evidence="2">Uncharacterized protein</fullName>
    </submittedName>
</protein>
<sequence>MGGGGLAVVRWRAGWVVGVDGRLGIGGCGGAGGGRAVSAVERVALGRWWIRMKGGSGGAVWGRRLADGGGAPHSAGGEPRGMGGGGRRAGGARRPSRMSGWEWTGGLG</sequence>